<sequence>MKVDTEINDDRVLQTNNDYYSAESQEIPVAPDSYSSVQKIRNGQDMIGYNQPVAADYPVIDSFMRENPTPDPSYDLLKQKLIDILDYEDDNIMVVEVEKKKHSVWFLTVFLLFILLLVVLWLYFMLTGTRPSDITNWCRKAGMRLKNGKKKKKRLPHHKKYYEDHMQPLLQPISDGATSDSSAITEKTETLVHSRRDWDNEQDILETGEESMEIPPKIESKQRMKRENKKQSSNRHRHKRHSGQRHLVVKAPVSDGESIKLVITTDVEDCCDETENCVVRESSAGEAIYISEMDFDDEDHRSDVDDNVPEYVRSGKHDQRSSTSGTRSTGSSVKLSSLEERRINERYTGPNEPHIHSQRQGRNQQRPSRLSK</sequence>
<feature type="compositionally biased region" description="Low complexity" evidence="1">
    <location>
        <begin position="321"/>
        <end position="332"/>
    </location>
</feature>
<feature type="transmembrane region" description="Helical" evidence="2">
    <location>
        <begin position="104"/>
        <end position="126"/>
    </location>
</feature>
<accession>A0ABP1PQJ2</accession>
<comment type="caution">
    <text evidence="3">The sequence shown here is derived from an EMBL/GenBank/DDBJ whole genome shotgun (WGS) entry which is preliminary data.</text>
</comment>
<keyword evidence="2" id="KW-1133">Transmembrane helix</keyword>
<reference evidence="3 4" key="1">
    <citation type="submission" date="2024-08" db="EMBL/GenBank/DDBJ databases">
        <authorList>
            <person name="Cucini C."/>
            <person name="Frati F."/>
        </authorList>
    </citation>
    <scope>NUCLEOTIDE SEQUENCE [LARGE SCALE GENOMIC DNA]</scope>
</reference>
<keyword evidence="2" id="KW-0472">Membrane</keyword>
<name>A0ABP1PQJ2_9HEXA</name>
<feature type="region of interest" description="Disordered" evidence="1">
    <location>
        <begin position="204"/>
        <end position="247"/>
    </location>
</feature>
<organism evidence="3 4">
    <name type="scientific">Orchesella dallaii</name>
    <dbReference type="NCBI Taxonomy" id="48710"/>
    <lineage>
        <taxon>Eukaryota</taxon>
        <taxon>Metazoa</taxon>
        <taxon>Ecdysozoa</taxon>
        <taxon>Arthropoda</taxon>
        <taxon>Hexapoda</taxon>
        <taxon>Collembola</taxon>
        <taxon>Entomobryomorpha</taxon>
        <taxon>Entomobryoidea</taxon>
        <taxon>Orchesellidae</taxon>
        <taxon>Orchesellinae</taxon>
        <taxon>Orchesella</taxon>
    </lineage>
</organism>
<feature type="region of interest" description="Disordered" evidence="1">
    <location>
        <begin position="292"/>
        <end position="372"/>
    </location>
</feature>
<dbReference type="EMBL" id="CAXLJM020000007">
    <property type="protein sequence ID" value="CAL8073345.1"/>
    <property type="molecule type" value="Genomic_DNA"/>
</dbReference>
<feature type="compositionally biased region" description="Basic residues" evidence="1">
    <location>
        <begin position="223"/>
        <end position="247"/>
    </location>
</feature>
<proteinExistence type="predicted"/>
<evidence type="ECO:0000256" key="2">
    <source>
        <dbReference type="SAM" id="Phobius"/>
    </source>
</evidence>
<evidence type="ECO:0000313" key="3">
    <source>
        <dbReference type="EMBL" id="CAL8073345.1"/>
    </source>
</evidence>
<evidence type="ECO:0000256" key="1">
    <source>
        <dbReference type="SAM" id="MobiDB-lite"/>
    </source>
</evidence>
<dbReference type="Proteomes" id="UP001642540">
    <property type="component" value="Unassembled WGS sequence"/>
</dbReference>
<protein>
    <submittedName>
        <fullName evidence="3">Uncharacterized protein</fullName>
    </submittedName>
</protein>
<keyword evidence="4" id="KW-1185">Reference proteome</keyword>
<feature type="compositionally biased region" description="Polar residues" evidence="1">
    <location>
        <begin position="358"/>
        <end position="372"/>
    </location>
</feature>
<gene>
    <name evidence="3" type="ORF">ODALV1_LOCUS2587</name>
</gene>
<keyword evidence="2" id="KW-0812">Transmembrane</keyword>
<evidence type="ECO:0000313" key="4">
    <source>
        <dbReference type="Proteomes" id="UP001642540"/>
    </source>
</evidence>